<evidence type="ECO:0000256" key="1">
    <source>
        <dbReference type="SAM" id="MobiDB-lite"/>
    </source>
</evidence>
<dbReference type="Proteomes" id="UP000036403">
    <property type="component" value="Unassembled WGS sequence"/>
</dbReference>
<reference evidence="2 3" key="1">
    <citation type="submission" date="2015-04" db="EMBL/GenBank/DDBJ databases">
        <title>Lasius niger genome sequencing.</title>
        <authorList>
            <person name="Konorov E.A."/>
            <person name="Nikitin M.A."/>
            <person name="Kirill M.V."/>
            <person name="Chang P."/>
        </authorList>
    </citation>
    <scope>NUCLEOTIDE SEQUENCE [LARGE SCALE GENOMIC DNA]</scope>
    <source>
        <tissue evidence="2">Whole</tissue>
    </source>
</reference>
<keyword evidence="3" id="KW-1185">Reference proteome</keyword>
<name>A0A0J7L935_LASNI</name>
<comment type="caution">
    <text evidence="2">The sequence shown here is derived from an EMBL/GenBank/DDBJ whole genome shotgun (WGS) entry which is preliminary data.</text>
</comment>
<proteinExistence type="predicted"/>
<organism evidence="2 3">
    <name type="scientific">Lasius niger</name>
    <name type="common">Black garden ant</name>
    <dbReference type="NCBI Taxonomy" id="67767"/>
    <lineage>
        <taxon>Eukaryota</taxon>
        <taxon>Metazoa</taxon>
        <taxon>Ecdysozoa</taxon>
        <taxon>Arthropoda</taxon>
        <taxon>Hexapoda</taxon>
        <taxon>Insecta</taxon>
        <taxon>Pterygota</taxon>
        <taxon>Neoptera</taxon>
        <taxon>Endopterygota</taxon>
        <taxon>Hymenoptera</taxon>
        <taxon>Apocrita</taxon>
        <taxon>Aculeata</taxon>
        <taxon>Formicoidea</taxon>
        <taxon>Formicidae</taxon>
        <taxon>Formicinae</taxon>
        <taxon>Lasius</taxon>
        <taxon>Lasius</taxon>
    </lineage>
</organism>
<feature type="compositionally biased region" description="Acidic residues" evidence="1">
    <location>
        <begin position="16"/>
        <end position="42"/>
    </location>
</feature>
<feature type="region of interest" description="Disordered" evidence="1">
    <location>
        <begin position="1"/>
        <end position="46"/>
    </location>
</feature>
<sequence length="137" mass="15724">MPRYRPGPALSPNYAADDDDDDDDDGKEQEEKKEEEEEEERDACEPCTYVSVNDEDYRSFLAAGEKLKASSLWAPFSPFHVQWQRKTFVERTSEPTTLRGFIIPFRFSLLPTLRTKEEFEHLHTNTAHGIHACASGV</sequence>
<accession>A0A0J7L935</accession>
<dbReference type="PaxDb" id="67767-A0A0J7L935"/>
<protein>
    <submittedName>
        <fullName evidence="2">Uncharacterized protein</fullName>
    </submittedName>
</protein>
<gene>
    <name evidence="2" type="ORF">RF55_527</name>
</gene>
<dbReference type="AlphaFoldDB" id="A0A0J7L935"/>
<evidence type="ECO:0000313" key="2">
    <source>
        <dbReference type="EMBL" id="KMR04696.1"/>
    </source>
</evidence>
<dbReference type="EMBL" id="LBMM01000159">
    <property type="protein sequence ID" value="KMR04696.1"/>
    <property type="molecule type" value="Genomic_DNA"/>
</dbReference>
<evidence type="ECO:0000313" key="3">
    <source>
        <dbReference type="Proteomes" id="UP000036403"/>
    </source>
</evidence>